<dbReference type="Proteomes" id="UP000019376">
    <property type="component" value="Unassembled WGS sequence"/>
</dbReference>
<keyword evidence="2" id="KW-1185">Reference proteome</keyword>
<gene>
    <name evidence="1" type="ORF">PDE_06395</name>
</gene>
<protein>
    <submittedName>
        <fullName evidence="1">Uncharacterized protein</fullName>
    </submittedName>
</protein>
<accession>S7ZLD2</accession>
<dbReference type="EMBL" id="KB644413">
    <property type="protein sequence ID" value="EPS31440.1"/>
    <property type="molecule type" value="Genomic_DNA"/>
</dbReference>
<sequence length="101" mass="11462">MQADESQEPPPPLSTRFLHENVWLGILARTSPGVRVAVFETQICGVLLSTLRQCVGQRTRIFGRLPLDNLIVGKRITNNSVGHYGHTLSWKKIQSLHWLYL</sequence>
<dbReference type="AlphaFoldDB" id="S7ZLD2"/>
<organism evidence="1 2">
    <name type="scientific">Penicillium oxalicum (strain 114-2 / CGMCC 5302)</name>
    <name type="common">Penicillium decumbens</name>
    <dbReference type="NCBI Taxonomy" id="933388"/>
    <lineage>
        <taxon>Eukaryota</taxon>
        <taxon>Fungi</taxon>
        <taxon>Dikarya</taxon>
        <taxon>Ascomycota</taxon>
        <taxon>Pezizomycotina</taxon>
        <taxon>Eurotiomycetes</taxon>
        <taxon>Eurotiomycetidae</taxon>
        <taxon>Eurotiales</taxon>
        <taxon>Aspergillaceae</taxon>
        <taxon>Penicillium</taxon>
    </lineage>
</organism>
<evidence type="ECO:0000313" key="2">
    <source>
        <dbReference type="Proteomes" id="UP000019376"/>
    </source>
</evidence>
<reference evidence="1 2" key="1">
    <citation type="journal article" date="2013" name="PLoS ONE">
        <title>Genomic and secretomic analyses reveal unique features of the lignocellulolytic enzyme system of Penicillium decumbens.</title>
        <authorList>
            <person name="Liu G."/>
            <person name="Zhang L."/>
            <person name="Wei X."/>
            <person name="Zou G."/>
            <person name="Qin Y."/>
            <person name="Ma L."/>
            <person name="Li J."/>
            <person name="Zheng H."/>
            <person name="Wang S."/>
            <person name="Wang C."/>
            <person name="Xun L."/>
            <person name="Zhao G.-P."/>
            <person name="Zhou Z."/>
            <person name="Qu Y."/>
        </authorList>
    </citation>
    <scope>NUCLEOTIDE SEQUENCE [LARGE SCALE GENOMIC DNA]</scope>
    <source>
        <strain evidence="2">114-2 / CGMCC 5302</strain>
    </source>
</reference>
<dbReference type="HOGENOM" id="CLU_2292636_0_0_1"/>
<evidence type="ECO:0000313" key="1">
    <source>
        <dbReference type="EMBL" id="EPS31440.1"/>
    </source>
</evidence>
<name>S7ZLD2_PENO1</name>
<proteinExistence type="predicted"/>